<organism evidence="2 3">
    <name type="scientific">Fopius arisanus</name>
    <dbReference type="NCBI Taxonomy" id="64838"/>
    <lineage>
        <taxon>Eukaryota</taxon>
        <taxon>Metazoa</taxon>
        <taxon>Ecdysozoa</taxon>
        <taxon>Arthropoda</taxon>
        <taxon>Hexapoda</taxon>
        <taxon>Insecta</taxon>
        <taxon>Pterygota</taxon>
        <taxon>Neoptera</taxon>
        <taxon>Endopterygota</taxon>
        <taxon>Hymenoptera</taxon>
        <taxon>Apocrita</taxon>
        <taxon>Ichneumonoidea</taxon>
        <taxon>Braconidae</taxon>
        <taxon>Opiinae</taxon>
        <taxon>Fopius</taxon>
    </lineage>
</organism>
<protein>
    <submittedName>
        <fullName evidence="3">Uncharacterized protein</fullName>
    </submittedName>
</protein>
<gene>
    <name evidence="3" type="primary">LOC105267190</name>
</gene>
<dbReference type="KEGG" id="fas:105267190"/>
<evidence type="ECO:0000313" key="3">
    <source>
        <dbReference type="RefSeq" id="XP_011304176.1"/>
    </source>
</evidence>
<name>A0A9R1T7L7_9HYME</name>
<keyword evidence="2" id="KW-1185">Reference proteome</keyword>
<feature type="chain" id="PRO_5040269484" evidence="1">
    <location>
        <begin position="23"/>
        <end position="151"/>
    </location>
</feature>
<dbReference type="GeneID" id="105267190"/>
<accession>A0A9R1T7L7</accession>
<feature type="signal peptide" evidence="1">
    <location>
        <begin position="1"/>
        <end position="22"/>
    </location>
</feature>
<proteinExistence type="predicted"/>
<dbReference type="AlphaFoldDB" id="A0A9R1T7L7"/>
<keyword evidence="1" id="KW-0732">Signal</keyword>
<dbReference type="RefSeq" id="XP_011304176.1">
    <property type="nucleotide sequence ID" value="XM_011305874.1"/>
</dbReference>
<evidence type="ECO:0000313" key="2">
    <source>
        <dbReference type="Proteomes" id="UP000694866"/>
    </source>
</evidence>
<dbReference type="Proteomes" id="UP000694866">
    <property type="component" value="Unplaced"/>
</dbReference>
<evidence type="ECO:0000256" key="1">
    <source>
        <dbReference type="SAM" id="SignalP"/>
    </source>
</evidence>
<reference evidence="3" key="1">
    <citation type="submission" date="2025-08" db="UniProtKB">
        <authorList>
            <consortium name="RefSeq"/>
        </authorList>
    </citation>
    <scope>IDENTIFICATION</scope>
    <source>
        <strain evidence="3">USDA-PBARC FA_bdor</strain>
        <tissue evidence="3">Whole organism</tissue>
    </source>
</reference>
<sequence>MELLNKISILFGVLYAIHSGLGASTCEPSEPIEKDWNYGLIFCSIKCYSEIFPNSSYLFYDKDLNRCTCIDQSRELIFDDFQTAPQIDQLRDVEYFAERCYEQTSSNPQHFYFDRVGGRSACRNPTGEIIFDENIPDYSAGTTEEEEDPLY</sequence>